<dbReference type="GO" id="GO:0140647">
    <property type="term" value="P:P450-containing electron transport chain"/>
    <property type="evidence" value="ECO:0007669"/>
    <property type="project" value="InterPro"/>
</dbReference>
<evidence type="ECO:0000256" key="6">
    <source>
        <dbReference type="ARBA" id="ARBA00034078"/>
    </source>
</evidence>
<evidence type="ECO:0000256" key="2">
    <source>
        <dbReference type="ARBA" id="ARBA00022714"/>
    </source>
</evidence>
<keyword evidence="2" id="KW-0001">2Fe-2S</keyword>
<dbReference type="GO" id="GO:0009055">
    <property type="term" value="F:electron transfer activity"/>
    <property type="evidence" value="ECO:0007669"/>
    <property type="project" value="TreeGrafter"/>
</dbReference>
<organism evidence="8 9">
    <name type="scientific">Mesorhabditis belari</name>
    <dbReference type="NCBI Taxonomy" id="2138241"/>
    <lineage>
        <taxon>Eukaryota</taxon>
        <taxon>Metazoa</taxon>
        <taxon>Ecdysozoa</taxon>
        <taxon>Nematoda</taxon>
        <taxon>Chromadorea</taxon>
        <taxon>Rhabditida</taxon>
        <taxon>Rhabditina</taxon>
        <taxon>Rhabditomorpha</taxon>
        <taxon>Rhabditoidea</taxon>
        <taxon>Rhabditidae</taxon>
        <taxon>Mesorhabditinae</taxon>
        <taxon>Mesorhabditis</taxon>
    </lineage>
</organism>
<evidence type="ECO:0000313" key="9">
    <source>
        <dbReference type="WBParaSite" id="MBELARI_LOCUS10036"/>
    </source>
</evidence>
<keyword evidence="8" id="KW-1185">Reference proteome</keyword>
<feature type="domain" description="2Fe-2S ferredoxin-type" evidence="7">
    <location>
        <begin position="74"/>
        <end position="149"/>
    </location>
</feature>
<keyword evidence="4" id="KW-0408">Iron</keyword>
<dbReference type="GO" id="GO:0046872">
    <property type="term" value="F:metal ion binding"/>
    <property type="evidence" value="ECO:0007669"/>
    <property type="project" value="UniProtKB-KW"/>
</dbReference>
<dbReference type="InterPro" id="IPR001055">
    <property type="entry name" value="Adrenodoxin-like"/>
</dbReference>
<accession>A0AAF3J1B8</accession>
<dbReference type="CDD" id="cd00207">
    <property type="entry name" value="fer2"/>
    <property type="match status" value="1"/>
</dbReference>
<dbReference type="AlphaFoldDB" id="A0AAF3J1B8"/>
<dbReference type="SUPFAM" id="SSF54292">
    <property type="entry name" value="2Fe-2S ferredoxin-like"/>
    <property type="match status" value="1"/>
</dbReference>
<dbReference type="InterPro" id="IPR001041">
    <property type="entry name" value="2Fe-2S_ferredoxin-type"/>
</dbReference>
<dbReference type="PROSITE" id="PS00814">
    <property type="entry name" value="ADX"/>
    <property type="match status" value="1"/>
</dbReference>
<name>A0AAF3J1B8_9BILA</name>
<evidence type="ECO:0000256" key="5">
    <source>
        <dbReference type="ARBA" id="ARBA00023014"/>
    </source>
</evidence>
<dbReference type="Gene3D" id="3.10.20.30">
    <property type="match status" value="1"/>
</dbReference>
<comment type="similarity">
    <text evidence="1">Belongs to the adrenodoxin/putidaredoxin family.</text>
</comment>
<dbReference type="GO" id="GO:0005739">
    <property type="term" value="C:mitochondrion"/>
    <property type="evidence" value="ECO:0007669"/>
    <property type="project" value="TreeGrafter"/>
</dbReference>
<dbReference type="WBParaSite" id="MBELARI_LOCUS10036">
    <property type="protein sequence ID" value="MBELARI_LOCUS10036"/>
    <property type="gene ID" value="MBELARI_LOCUS10036"/>
</dbReference>
<comment type="cofactor">
    <cofactor evidence="6">
        <name>[2Fe-2S] cluster</name>
        <dbReference type="ChEBI" id="CHEBI:190135"/>
    </cofactor>
</comment>
<dbReference type="PANTHER" id="PTHR23426:SF65">
    <property type="entry name" value="FERREDOXIN-2, MITOCHONDRIAL"/>
    <property type="match status" value="1"/>
</dbReference>
<keyword evidence="5" id="KW-0411">Iron-sulfur</keyword>
<evidence type="ECO:0000256" key="3">
    <source>
        <dbReference type="ARBA" id="ARBA00022723"/>
    </source>
</evidence>
<sequence>MNFRIRTTTRAHNDENCALDDAINVSGKAEGLLVDSLDSSNKSFLVGRLPRCKIRKVRKKWSTSPTCCAMGLSNEFVGKSGDNVMARQHRHGIELEGACEASLACSTCHVYVDEPFVNRLKNPVEEEEDMLDIAPALQPNSRLSCQIILSKELEGIKVTLPKITRSFYCDGHVPKPHWDHVI</sequence>
<evidence type="ECO:0000259" key="7">
    <source>
        <dbReference type="Pfam" id="PF00111"/>
    </source>
</evidence>
<protein>
    <recommendedName>
        <fullName evidence="7">2Fe-2S ferredoxin-type domain-containing protein</fullName>
    </recommendedName>
</protein>
<evidence type="ECO:0000256" key="4">
    <source>
        <dbReference type="ARBA" id="ARBA00023004"/>
    </source>
</evidence>
<dbReference type="PANTHER" id="PTHR23426">
    <property type="entry name" value="FERREDOXIN/ADRENODOXIN"/>
    <property type="match status" value="1"/>
</dbReference>
<dbReference type="GO" id="GO:0051537">
    <property type="term" value="F:2 iron, 2 sulfur cluster binding"/>
    <property type="evidence" value="ECO:0007669"/>
    <property type="project" value="UniProtKB-KW"/>
</dbReference>
<reference evidence="9" key="1">
    <citation type="submission" date="2024-02" db="UniProtKB">
        <authorList>
            <consortium name="WormBaseParasite"/>
        </authorList>
    </citation>
    <scope>IDENTIFICATION</scope>
</reference>
<dbReference type="InterPro" id="IPR018298">
    <property type="entry name" value="Adrenodoxin_Fe-S_BS"/>
</dbReference>
<dbReference type="InterPro" id="IPR012675">
    <property type="entry name" value="Beta-grasp_dom_sf"/>
</dbReference>
<dbReference type="InterPro" id="IPR036010">
    <property type="entry name" value="2Fe-2S_ferredoxin-like_sf"/>
</dbReference>
<dbReference type="Proteomes" id="UP000887575">
    <property type="component" value="Unassembled WGS sequence"/>
</dbReference>
<dbReference type="Pfam" id="PF00111">
    <property type="entry name" value="Fer2"/>
    <property type="match status" value="1"/>
</dbReference>
<evidence type="ECO:0000313" key="8">
    <source>
        <dbReference type="Proteomes" id="UP000887575"/>
    </source>
</evidence>
<dbReference type="PRINTS" id="PR00355">
    <property type="entry name" value="ADRENODOXIN"/>
</dbReference>
<evidence type="ECO:0000256" key="1">
    <source>
        <dbReference type="ARBA" id="ARBA00010914"/>
    </source>
</evidence>
<keyword evidence="3" id="KW-0479">Metal-binding</keyword>
<proteinExistence type="inferred from homology"/>